<dbReference type="PANTHER" id="PTHR24320">
    <property type="entry name" value="RETINOL DEHYDROGENASE"/>
    <property type="match status" value="1"/>
</dbReference>
<keyword evidence="5" id="KW-1185">Reference proteome</keyword>
<feature type="region of interest" description="Disordered" evidence="3">
    <location>
        <begin position="289"/>
        <end position="313"/>
    </location>
</feature>
<comment type="caution">
    <text evidence="4">The sequence shown here is derived from an EMBL/GenBank/DDBJ whole genome shotgun (WGS) entry which is preliminary data.</text>
</comment>
<dbReference type="InterPro" id="IPR002347">
    <property type="entry name" value="SDR_fam"/>
</dbReference>
<protein>
    <submittedName>
        <fullName evidence="4">Oxidoreductase</fullName>
    </submittedName>
</protein>
<keyword evidence="2" id="KW-0560">Oxidoreductase</keyword>
<dbReference type="AlphaFoldDB" id="A0A7I9ZXI1"/>
<evidence type="ECO:0000256" key="2">
    <source>
        <dbReference type="ARBA" id="ARBA00023002"/>
    </source>
</evidence>
<proteinExistence type="inferred from homology"/>
<accession>A0A7I9ZXI1</accession>
<gene>
    <name evidence="4" type="ORF">MHIP_58210</name>
</gene>
<evidence type="ECO:0000313" key="5">
    <source>
        <dbReference type="Proteomes" id="UP000465304"/>
    </source>
</evidence>
<evidence type="ECO:0000256" key="3">
    <source>
        <dbReference type="SAM" id="MobiDB-lite"/>
    </source>
</evidence>
<dbReference type="Proteomes" id="UP000465304">
    <property type="component" value="Unassembled WGS sequence"/>
</dbReference>
<dbReference type="PRINTS" id="PR00081">
    <property type="entry name" value="GDHRDH"/>
</dbReference>
<dbReference type="Pfam" id="PF00106">
    <property type="entry name" value="adh_short"/>
    <property type="match status" value="1"/>
</dbReference>
<evidence type="ECO:0000256" key="1">
    <source>
        <dbReference type="ARBA" id="ARBA00006484"/>
    </source>
</evidence>
<dbReference type="InterPro" id="IPR036291">
    <property type="entry name" value="NAD(P)-bd_dom_sf"/>
</dbReference>
<sequence length="334" mass="35084">MSPETLHHNQHPLGSGFSAAATADEVLGGISLEGFNAVVTGGHSGIGLQATRALSRAGASVLVGARNPARAAAAVAGLDRVEVGRLDLLEPASITDFATRWLDTGRPVHMLVNCAGLPPTAQRMVDGRGYEAQFATNHLGHFQLAVDLYPALRAAGGSRVVSVTSGAHRLSDIHWDDVHFVTGYDAGTGYAQSKTANVLFAVELDRRWSEDGIRGYAPHPGVVVGTNLNGSVGEDALRAMGLIDEAGQPIIIPEHGRKTAAQGAATIVFAATSPLLADIGGVYLKDSDVSPVDPEDRPMTNSPDLDIPAEVAPHAIDPHSARRLWEMSEKLLTR</sequence>
<dbReference type="GO" id="GO:0016491">
    <property type="term" value="F:oxidoreductase activity"/>
    <property type="evidence" value="ECO:0007669"/>
    <property type="project" value="UniProtKB-KW"/>
</dbReference>
<name>A0A7I9ZXI1_9MYCO</name>
<evidence type="ECO:0000313" key="4">
    <source>
        <dbReference type="EMBL" id="GFH05338.1"/>
    </source>
</evidence>
<comment type="similarity">
    <text evidence="1">Belongs to the short-chain dehydrogenases/reductases (SDR) family.</text>
</comment>
<reference evidence="4 5" key="1">
    <citation type="journal article" date="2019" name="Emerg. Microbes Infect.">
        <title>Comprehensive subspecies identification of 175 nontuberculous mycobacteria species based on 7547 genomic profiles.</title>
        <authorList>
            <person name="Matsumoto Y."/>
            <person name="Kinjo T."/>
            <person name="Motooka D."/>
            <person name="Nabeya D."/>
            <person name="Jung N."/>
            <person name="Uechi K."/>
            <person name="Horii T."/>
            <person name="Iida T."/>
            <person name="Fujita J."/>
            <person name="Nakamura S."/>
        </authorList>
    </citation>
    <scope>NUCLEOTIDE SEQUENCE [LARGE SCALE GENOMIC DNA]</scope>
    <source>
        <strain evidence="4 5">JCM 30996</strain>
    </source>
</reference>
<dbReference type="RefSeq" id="WP_163895014.1">
    <property type="nucleotide sequence ID" value="NZ_BLLB01000002.1"/>
</dbReference>
<organism evidence="4 5">
    <name type="scientific">Mycolicibacterium hippocampi</name>
    <dbReference type="NCBI Taxonomy" id="659824"/>
    <lineage>
        <taxon>Bacteria</taxon>
        <taxon>Bacillati</taxon>
        <taxon>Actinomycetota</taxon>
        <taxon>Actinomycetes</taxon>
        <taxon>Mycobacteriales</taxon>
        <taxon>Mycobacteriaceae</taxon>
        <taxon>Mycolicibacterium</taxon>
    </lineage>
</organism>
<dbReference type="Gene3D" id="3.40.50.720">
    <property type="entry name" value="NAD(P)-binding Rossmann-like Domain"/>
    <property type="match status" value="1"/>
</dbReference>
<dbReference type="PANTHER" id="PTHR24320:SF148">
    <property type="entry name" value="NAD(P)-BINDING ROSSMANN-FOLD SUPERFAMILY PROTEIN"/>
    <property type="match status" value="1"/>
</dbReference>
<dbReference type="SUPFAM" id="SSF51735">
    <property type="entry name" value="NAD(P)-binding Rossmann-fold domains"/>
    <property type="match status" value="1"/>
</dbReference>
<dbReference type="EMBL" id="BLLB01000002">
    <property type="protein sequence ID" value="GFH05338.1"/>
    <property type="molecule type" value="Genomic_DNA"/>
</dbReference>